<dbReference type="EMBL" id="CP095046">
    <property type="protein sequence ID" value="UOQ71385.1"/>
    <property type="molecule type" value="Genomic_DNA"/>
</dbReference>
<evidence type="ECO:0000313" key="2">
    <source>
        <dbReference type="Proteomes" id="UP000831796"/>
    </source>
</evidence>
<accession>A0A8T9Q2X7</accession>
<organism evidence="1 2">
    <name type="scientific">Hymenobacter cellulosilyticus</name>
    <dbReference type="NCBI Taxonomy" id="2932248"/>
    <lineage>
        <taxon>Bacteria</taxon>
        <taxon>Pseudomonadati</taxon>
        <taxon>Bacteroidota</taxon>
        <taxon>Cytophagia</taxon>
        <taxon>Cytophagales</taxon>
        <taxon>Hymenobacteraceae</taxon>
        <taxon>Hymenobacter</taxon>
    </lineage>
</organism>
<dbReference type="AlphaFoldDB" id="A0A8T9Q2X7"/>
<dbReference type="Proteomes" id="UP000831796">
    <property type="component" value="Chromosome"/>
</dbReference>
<gene>
    <name evidence="1" type="ORF">MUN79_22600</name>
</gene>
<name>A0A8T9Q2X7_9BACT</name>
<sequence length="193" mass="21304">MLRIGGSLGLVLGSLLGFSEVISPPYFPTVPRGHDEDCPRGAAEPVVRRKIFSRTTFRLLPDKHSGLETVVLPSGDQLTIRHEGCEYYVLRFRFTTTRFRQSPAALEAWFRNAAQLLAEAQPGINAPMNIAAAIKALRTYTSRHAKSAAEPLTLNAEIEFGDENMRRFLTIDQVRKLTGNKVAVEVSLAVGPL</sequence>
<dbReference type="KEGG" id="hcu:MUN79_22600"/>
<keyword evidence="2" id="KW-1185">Reference proteome</keyword>
<reference evidence="1" key="1">
    <citation type="submission" date="2022-04" db="EMBL/GenBank/DDBJ databases">
        <title>Hymenobacter sp. isolated from the air.</title>
        <authorList>
            <person name="Won M."/>
            <person name="Lee C.-M."/>
            <person name="Woen H.-Y."/>
            <person name="Kwon S.-W."/>
        </authorList>
    </citation>
    <scope>NUCLEOTIDE SEQUENCE</scope>
    <source>
        <strain evidence="1">5116S-3</strain>
    </source>
</reference>
<protein>
    <submittedName>
        <fullName evidence="1">Uncharacterized protein</fullName>
    </submittedName>
</protein>
<proteinExistence type="predicted"/>
<evidence type="ECO:0000313" key="1">
    <source>
        <dbReference type="EMBL" id="UOQ71385.1"/>
    </source>
</evidence>
<dbReference type="RefSeq" id="WP_244674792.1">
    <property type="nucleotide sequence ID" value="NZ_CP095046.1"/>
</dbReference>